<evidence type="ECO:0000313" key="4">
    <source>
        <dbReference type="EMBL" id="TPX76365.1"/>
    </source>
</evidence>
<feature type="compositionally biased region" description="Low complexity" evidence="1">
    <location>
        <begin position="565"/>
        <end position="577"/>
    </location>
</feature>
<feature type="compositionally biased region" description="Basic and acidic residues" evidence="1">
    <location>
        <begin position="244"/>
        <end position="255"/>
    </location>
</feature>
<dbReference type="PROSITE" id="PS51257">
    <property type="entry name" value="PROKAR_LIPOPROTEIN"/>
    <property type="match status" value="1"/>
</dbReference>
<protein>
    <recommendedName>
        <fullName evidence="6">WSC domain-containing protein</fullName>
    </recommendedName>
</protein>
<feature type="region of interest" description="Disordered" evidence="1">
    <location>
        <begin position="237"/>
        <end position="277"/>
    </location>
</feature>
<reference evidence="4 5" key="1">
    <citation type="journal article" date="2019" name="Sci. Rep.">
        <title>Comparative genomics of chytrid fungi reveal insights into the obligate biotrophic and pathogenic lifestyle of Synchytrium endobioticum.</title>
        <authorList>
            <person name="van de Vossenberg B.T.L.H."/>
            <person name="Warris S."/>
            <person name="Nguyen H.D.T."/>
            <person name="van Gent-Pelzer M.P.E."/>
            <person name="Joly D.L."/>
            <person name="van de Geest H.C."/>
            <person name="Bonants P.J.M."/>
            <person name="Smith D.S."/>
            <person name="Levesque C.A."/>
            <person name="van der Lee T.A.J."/>
        </authorList>
    </citation>
    <scope>NUCLEOTIDE SEQUENCE [LARGE SCALE GENOMIC DNA]</scope>
    <source>
        <strain evidence="4 5">CBS 675.73</strain>
    </source>
</reference>
<evidence type="ECO:0000256" key="2">
    <source>
        <dbReference type="SAM" id="Phobius"/>
    </source>
</evidence>
<feature type="region of interest" description="Disordered" evidence="1">
    <location>
        <begin position="340"/>
        <end position="386"/>
    </location>
</feature>
<evidence type="ECO:0000313" key="5">
    <source>
        <dbReference type="Proteomes" id="UP000320333"/>
    </source>
</evidence>
<dbReference type="OrthoDB" id="2174118at2759"/>
<keyword evidence="2" id="KW-1133">Transmembrane helix</keyword>
<gene>
    <name evidence="4" type="ORF">CcCBS67573_g02363</name>
</gene>
<keyword evidence="3" id="KW-0732">Signal</keyword>
<feature type="transmembrane region" description="Helical" evidence="2">
    <location>
        <begin position="314"/>
        <end position="333"/>
    </location>
</feature>
<keyword evidence="2" id="KW-0812">Transmembrane</keyword>
<evidence type="ECO:0000256" key="3">
    <source>
        <dbReference type="SAM" id="SignalP"/>
    </source>
</evidence>
<feature type="compositionally biased region" description="Low complexity" evidence="1">
    <location>
        <begin position="521"/>
        <end position="555"/>
    </location>
</feature>
<feature type="compositionally biased region" description="Basic and acidic residues" evidence="1">
    <location>
        <begin position="353"/>
        <end position="362"/>
    </location>
</feature>
<evidence type="ECO:0008006" key="6">
    <source>
        <dbReference type="Google" id="ProtNLM"/>
    </source>
</evidence>
<feature type="region of interest" description="Disordered" evidence="1">
    <location>
        <begin position="459"/>
        <end position="577"/>
    </location>
</feature>
<comment type="caution">
    <text evidence="4">The sequence shown here is derived from an EMBL/GenBank/DDBJ whole genome shotgun (WGS) entry which is preliminary data.</text>
</comment>
<dbReference type="EMBL" id="QEAP01000049">
    <property type="protein sequence ID" value="TPX76365.1"/>
    <property type="molecule type" value="Genomic_DNA"/>
</dbReference>
<accession>A0A507FL55</accession>
<feature type="compositionally biased region" description="Low complexity" evidence="1">
    <location>
        <begin position="478"/>
        <end position="490"/>
    </location>
</feature>
<proteinExistence type="predicted"/>
<feature type="chain" id="PRO_5021313624" description="WSC domain-containing protein" evidence="3">
    <location>
        <begin position="35"/>
        <end position="612"/>
    </location>
</feature>
<keyword evidence="2" id="KW-0472">Membrane</keyword>
<feature type="signal peptide" evidence="3">
    <location>
        <begin position="1"/>
        <end position="34"/>
    </location>
</feature>
<sequence length="612" mass="64565">MVRLSSLSATVATSRVSNAALGAVLLLMTTACAARPSPKPLGCFTMKEKPTVSLTSETMNPTLCAQSCAQSQYVLIAPSPDNRLSFRCACASQIPTTPSQIPCNDKCPGTSTTAGITCGGFDEAGSSGTIGWSLYPPSVPTEKSMKVAVAAPAALASPPAATSAESRPPFEPIFEPNAKPQLQAASSLMNTGNVSSAADASLLAPPAVAVAVARPEISSAEETETSTISEALAVAAAASATKSEPAKPSEPPSKEEENEQQQQQQQQTRADIKKPAAASAVSNNAAVAAVAAAAATTPESVVKQVEQFVATPTFLASAAGLLAVLCGVFLIVYRRRKRQRHEKGVPPLLPQTQEKKDNKENEPFSSSSSASISRGATTSFKDTAPRDANCEAGGVVDLMIQNGSENVRFGSMRGLDGSNSFKSETFGRKKAVDELSISVSQAVPTLGVLRNNFKGDSDKASMHSNVTENSVVHSQAVASKSLSLSRSTSLAKRDTPPPASSQHRRRRSKKNKWNERRVRNMDNNNNSNNHNNFSLRYSLASNSTSTTNSPLSPATLYIRRKRSSAKSSGMSSRTSRAPSSLFMNVLADNLVQNAKMEDEAKARRGRRGSSER</sequence>
<dbReference type="AlphaFoldDB" id="A0A507FL55"/>
<feature type="compositionally biased region" description="Polar residues" evidence="1">
    <location>
        <begin position="462"/>
        <end position="477"/>
    </location>
</feature>
<name>A0A507FL55_9FUNG</name>
<evidence type="ECO:0000256" key="1">
    <source>
        <dbReference type="SAM" id="MobiDB-lite"/>
    </source>
</evidence>
<keyword evidence="5" id="KW-1185">Reference proteome</keyword>
<feature type="compositionally biased region" description="Basic residues" evidence="1">
    <location>
        <begin position="502"/>
        <end position="511"/>
    </location>
</feature>
<organism evidence="4 5">
    <name type="scientific">Chytriomyces confervae</name>
    <dbReference type="NCBI Taxonomy" id="246404"/>
    <lineage>
        <taxon>Eukaryota</taxon>
        <taxon>Fungi</taxon>
        <taxon>Fungi incertae sedis</taxon>
        <taxon>Chytridiomycota</taxon>
        <taxon>Chytridiomycota incertae sedis</taxon>
        <taxon>Chytridiomycetes</taxon>
        <taxon>Chytridiales</taxon>
        <taxon>Chytriomycetaceae</taxon>
        <taxon>Chytriomyces</taxon>
    </lineage>
</organism>
<dbReference type="Proteomes" id="UP000320333">
    <property type="component" value="Unassembled WGS sequence"/>
</dbReference>